<evidence type="ECO:0000256" key="4">
    <source>
        <dbReference type="ARBA" id="ARBA00022722"/>
    </source>
</evidence>
<gene>
    <name evidence="9" type="ORF">NQ318_001068</name>
</gene>
<accession>A0AAV8ZEC6</accession>
<dbReference type="Pfam" id="PF13359">
    <property type="entry name" value="DDE_Tnp_4"/>
    <property type="match status" value="1"/>
</dbReference>
<evidence type="ECO:0000313" key="10">
    <source>
        <dbReference type="Proteomes" id="UP001162162"/>
    </source>
</evidence>
<comment type="subcellular location">
    <subcellularLocation>
        <location evidence="2">Nucleus</location>
    </subcellularLocation>
</comment>
<keyword evidence="4" id="KW-0540">Nuclease</keyword>
<dbReference type="GO" id="GO:0046872">
    <property type="term" value="F:metal ion binding"/>
    <property type="evidence" value="ECO:0007669"/>
    <property type="project" value="UniProtKB-KW"/>
</dbReference>
<keyword evidence="7" id="KW-0539">Nucleus</keyword>
<evidence type="ECO:0000256" key="2">
    <source>
        <dbReference type="ARBA" id="ARBA00004123"/>
    </source>
</evidence>
<dbReference type="EMBL" id="JAPWTK010000002">
    <property type="protein sequence ID" value="KAJ8962673.1"/>
    <property type="molecule type" value="Genomic_DNA"/>
</dbReference>
<dbReference type="InterPro" id="IPR027806">
    <property type="entry name" value="HARBI1_dom"/>
</dbReference>
<comment type="caution">
    <text evidence="9">The sequence shown here is derived from an EMBL/GenBank/DDBJ whole genome shotgun (WGS) entry which is preliminary data.</text>
</comment>
<keyword evidence="5" id="KW-0479">Metal-binding</keyword>
<evidence type="ECO:0000259" key="8">
    <source>
        <dbReference type="Pfam" id="PF13359"/>
    </source>
</evidence>
<reference evidence="9" key="1">
    <citation type="journal article" date="2023" name="Insect Mol. Biol.">
        <title>Genome sequencing provides insights into the evolution of gene families encoding plant cell wall-degrading enzymes in longhorned beetles.</title>
        <authorList>
            <person name="Shin N.R."/>
            <person name="Okamura Y."/>
            <person name="Kirsch R."/>
            <person name="Pauchet Y."/>
        </authorList>
    </citation>
    <scope>NUCLEOTIDE SEQUENCE</scope>
    <source>
        <strain evidence="9">AMC_N1</strain>
    </source>
</reference>
<dbReference type="PANTHER" id="PTHR22930:SF269">
    <property type="entry name" value="NUCLEASE HARBI1-LIKE PROTEIN"/>
    <property type="match status" value="1"/>
</dbReference>
<evidence type="ECO:0000313" key="9">
    <source>
        <dbReference type="EMBL" id="KAJ8962673.1"/>
    </source>
</evidence>
<evidence type="ECO:0000256" key="1">
    <source>
        <dbReference type="ARBA" id="ARBA00001968"/>
    </source>
</evidence>
<evidence type="ECO:0000256" key="5">
    <source>
        <dbReference type="ARBA" id="ARBA00022723"/>
    </source>
</evidence>
<dbReference type="GO" id="GO:0004518">
    <property type="term" value="F:nuclease activity"/>
    <property type="evidence" value="ECO:0007669"/>
    <property type="project" value="UniProtKB-KW"/>
</dbReference>
<dbReference type="InterPro" id="IPR045249">
    <property type="entry name" value="HARBI1-like"/>
</dbReference>
<feature type="domain" description="DDE Tnp4" evidence="8">
    <location>
        <begin position="244"/>
        <end position="410"/>
    </location>
</feature>
<comment type="cofactor">
    <cofactor evidence="1">
        <name>a divalent metal cation</name>
        <dbReference type="ChEBI" id="CHEBI:60240"/>
    </cofactor>
</comment>
<proteinExistence type="inferred from homology"/>
<dbReference type="GO" id="GO:0005634">
    <property type="term" value="C:nucleus"/>
    <property type="evidence" value="ECO:0007669"/>
    <property type="project" value="UniProtKB-SubCell"/>
</dbReference>
<evidence type="ECO:0000256" key="3">
    <source>
        <dbReference type="ARBA" id="ARBA00006958"/>
    </source>
</evidence>
<organism evidence="9 10">
    <name type="scientific">Aromia moschata</name>
    <dbReference type="NCBI Taxonomy" id="1265417"/>
    <lineage>
        <taxon>Eukaryota</taxon>
        <taxon>Metazoa</taxon>
        <taxon>Ecdysozoa</taxon>
        <taxon>Arthropoda</taxon>
        <taxon>Hexapoda</taxon>
        <taxon>Insecta</taxon>
        <taxon>Pterygota</taxon>
        <taxon>Neoptera</taxon>
        <taxon>Endopterygota</taxon>
        <taxon>Coleoptera</taxon>
        <taxon>Polyphaga</taxon>
        <taxon>Cucujiformia</taxon>
        <taxon>Chrysomeloidea</taxon>
        <taxon>Cerambycidae</taxon>
        <taxon>Cerambycinae</taxon>
        <taxon>Callichromatini</taxon>
        <taxon>Aromia</taxon>
    </lineage>
</organism>
<comment type="similarity">
    <text evidence="3">Belongs to the HARBI1 family.</text>
</comment>
<keyword evidence="6" id="KW-0378">Hydrolase</keyword>
<evidence type="ECO:0000256" key="6">
    <source>
        <dbReference type="ARBA" id="ARBA00022801"/>
    </source>
</evidence>
<protein>
    <recommendedName>
        <fullName evidence="8">DDE Tnp4 domain-containing protein</fullName>
    </recommendedName>
</protein>
<dbReference type="AlphaFoldDB" id="A0AAV8ZEC6"/>
<keyword evidence="10" id="KW-1185">Reference proteome</keyword>
<dbReference type="PANTHER" id="PTHR22930">
    <property type="match status" value="1"/>
</dbReference>
<sequence>MFFDTYAMDQNEIVTLDSRGIKGLEIDPSEVPLIRPRQCSASQVLSISGSPKPTRNIRNRSECFAKIKFRVTCDGENRVKAHTNASANMDLSSDEEEAILFLALENEENGRKKRRKWVHEINLERQDFGEFHRLMPQLRQDKKRFFLYFRMSSENFDEILTLIKRGYYKNGHKLSFLATGDSFSTIGHSFELFETVSAIVTEVCQAICRRMENIYLPEPTRAIWEKSAKGFEDIWRFPNCIGSIDGRHVTIKCPNKTGSQHFCYLHKFSIVLMAIVGPDYRFICVDIGGYGKNSDGGIFENSHMGQRFEAGLMNIPEDKPLPGQSTPCSHVLIGDEAFALKPYLMRPFPYRQSKIDTRKENYNMRLCKARRVVENAFGILVQKWRIFIRPIATKVETTILIIKTTCILHNFLRIKQSECENFDFSDPSDKPSQQSVLRQLQSDPRRTTNLAFSIREQFVNFF</sequence>
<dbReference type="GO" id="GO:0016787">
    <property type="term" value="F:hydrolase activity"/>
    <property type="evidence" value="ECO:0007669"/>
    <property type="project" value="UniProtKB-KW"/>
</dbReference>
<name>A0AAV8ZEC6_9CUCU</name>
<evidence type="ECO:0000256" key="7">
    <source>
        <dbReference type="ARBA" id="ARBA00023242"/>
    </source>
</evidence>
<dbReference type="Proteomes" id="UP001162162">
    <property type="component" value="Unassembled WGS sequence"/>
</dbReference>